<protein>
    <submittedName>
        <fullName evidence="1">Predicted protein</fullName>
    </submittedName>
</protein>
<sequence>MHAEWRALRVATRAWSALATVNRVPNREAMMKLETAADEAFRYNASLRFLLRWEDAAKTMKRARRDAAAADAAYVKTLMRRALVSGWQKATWDARIRRIKTMRAEAHHVNRVLRATSHAWRMAAMATTKRRRVAAALHAARIKTRSGEALRAWKVTSVSRRAHRTLLLARAVDARERATRRACAAAWRARASREAKKRAALEVRYDGARAHRLMRLHAACFRAWKLYADYALDVKCKGRMLTEMRCTKITRAAFNGWRVYAESEVDARASAAEMANVAAASEHWKRVASSNCARAWRVQTVAAKRAREEAEARRASVLRCETRRAFKLWRLNAAEAATRRAASDAAVAHHAARLVSTWLSTWRDNVREVREVREREETAEAHHAVAVAARAFRGFEDAARRGRRRRIAARWWQDTHARRALRRWRARTVAKLRAEVEARIATRHAYGKRSRGAWGTWKAFLWDRREKRLRADIALDHFSLCRRTVAFAAWRGAYMDDVRMFRERATVYRKTVESRALRVALYEWSDAAYARAVFREMEIRADAHRGAVLLARALDAWRLFIRGKRENRTRVARRVAVVASALATLKRDRAWCAWAEWTRSAAVKTIRKARAAEHFRMATTLRALAAWWDRVLRRRDKDDAMVVANDARDRRYAYGALEGWVRYVVTRRRKTRNMGAATRHRSKVLATNAVAGWREWKRAREAKRLRFSDALSMHSADLLREGAAAWLTEGLRRQEARREAATAAAAEREAAALRRVRFPRTDWSPYDRVGVIVNAVS</sequence>
<organism evidence="2">
    <name type="scientific">Micromonas pusilla (strain CCMP1545)</name>
    <name type="common">Picoplanktonic green alga</name>
    <dbReference type="NCBI Taxonomy" id="564608"/>
    <lineage>
        <taxon>Eukaryota</taxon>
        <taxon>Viridiplantae</taxon>
        <taxon>Chlorophyta</taxon>
        <taxon>Mamiellophyceae</taxon>
        <taxon>Mamiellales</taxon>
        <taxon>Mamiellaceae</taxon>
        <taxon>Micromonas</taxon>
    </lineage>
</organism>
<name>C1N9U5_MICPC</name>
<reference evidence="1 2" key="1">
    <citation type="journal article" date="2009" name="Science">
        <title>Green evolution and dynamic adaptations revealed by genomes of the marine picoeukaryotes Micromonas.</title>
        <authorList>
            <person name="Worden A.Z."/>
            <person name="Lee J.H."/>
            <person name="Mock T."/>
            <person name="Rouze P."/>
            <person name="Simmons M.P."/>
            <person name="Aerts A.L."/>
            <person name="Allen A.E."/>
            <person name="Cuvelier M.L."/>
            <person name="Derelle E."/>
            <person name="Everett M.V."/>
            <person name="Foulon E."/>
            <person name="Grimwood J."/>
            <person name="Gundlach H."/>
            <person name="Henrissat B."/>
            <person name="Napoli C."/>
            <person name="McDonald S.M."/>
            <person name="Parker M.S."/>
            <person name="Rombauts S."/>
            <person name="Salamov A."/>
            <person name="Von Dassow P."/>
            <person name="Badger J.H."/>
            <person name="Coutinho P.M."/>
            <person name="Demir E."/>
            <person name="Dubchak I."/>
            <person name="Gentemann C."/>
            <person name="Eikrem W."/>
            <person name="Gready J.E."/>
            <person name="John U."/>
            <person name="Lanier W."/>
            <person name="Lindquist E.A."/>
            <person name="Lucas S."/>
            <person name="Mayer K.F."/>
            <person name="Moreau H."/>
            <person name="Not F."/>
            <person name="Otillar R."/>
            <person name="Panaud O."/>
            <person name="Pangilinan J."/>
            <person name="Paulsen I."/>
            <person name="Piegu B."/>
            <person name="Poliakov A."/>
            <person name="Robbens S."/>
            <person name="Schmutz J."/>
            <person name="Toulza E."/>
            <person name="Wyss T."/>
            <person name="Zelensky A."/>
            <person name="Zhou K."/>
            <person name="Armbrust E.V."/>
            <person name="Bhattacharya D."/>
            <person name="Goodenough U.W."/>
            <person name="Van de Peer Y."/>
            <person name="Grigoriev I.V."/>
        </authorList>
    </citation>
    <scope>NUCLEOTIDE SEQUENCE [LARGE SCALE GENOMIC DNA]</scope>
    <source>
        <strain evidence="1 2">CCMP1545</strain>
    </source>
</reference>
<dbReference type="AlphaFoldDB" id="C1N9U5"/>
<keyword evidence="2" id="KW-1185">Reference proteome</keyword>
<dbReference type="GO" id="GO:0019902">
    <property type="term" value="F:phosphatase binding"/>
    <property type="evidence" value="ECO:0007669"/>
    <property type="project" value="TreeGrafter"/>
</dbReference>
<dbReference type="RefSeq" id="XP_003064676.1">
    <property type="nucleotide sequence ID" value="XM_003064630.1"/>
</dbReference>
<dbReference type="KEGG" id="mpp:MICPUCDRAFT_54639"/>
<dbReference type="Proteomes" id="UP000001876">
    <property type="component" value="Unassembled WGS sequence"/>
</dbReference>
<gene>
    <name evidence="1" type="ORF">MICPUCDRAFT_54639</name>
</gene>
<evidence type="ECO:0000313" key="1">
    <source>
        <dbReference type="EMBL" id="EEH51010.1"/>
    </source>
</evidence>
<accession>C1N9U5</accession>
<dbReference type="PANTHER" id="PTHR22028:SF9">
    <property type="entry name" value="SFI1 SPINDLE BODY DOMAIN-CONTAINING PROTEIN"/>
    <property type="match status" value="1"/>
</dbReference>
<evidence type="ECO:0000313" key="2">
    <source>
        <dbReference type="Proteomes" id="UP000001876"/>
    </source>
</evidence>
<dbReference type="InterPro" id="IPR052270">
    <property type="entry name" value="CACF_protein"/>
</dbReference>
<proteinExistence type="predicted"/>
<dbReference type="GeneID" id="9690117"/>
<dbReference type="EMBL" id="GG663752">
    <property type="protein sequence ID" value="EEH51010.1"/>
    <property type="molecule type" value="Genomic_DNA"/>
</dbReference>
<dbReference type="PANTHER" id="PTHR22028">
    <property type="entry name" value="SFI1 SPINDLE BODY DOMAIN-CONTAINING PROTEIN-RELATED"/>
    <property type="match status" value="1"/>
</dbReference>